<dbReference type="EMBL" id="BAABIL010000118">
    <property type="protein sequence ID" value="GAA4969327.1"/>
    <property type="molecule type" value="Genomic_DNA"/>
</dbReference>
<evidence type="ECO:0000313" key="2">
    <source>
        <dbReference type="Proteomes" id="UP001501195"/>
    </source>
</evidence>
<proteinExistence type="predicted"/>
<protein>
    <submittedName>
        <fullName evidence="1">Uncharacterized protein</fullName>
    </submittedName>
</protein>
<organism evidence="1 2">
    <name type="scientific">Kineococcus glutinatus</name>
    <dbReference type="NCBI Taxonomy" id="1070872"/>
    <lineage>
        <taxon>Bacteria</taxon>
        <taxon>Bacillati</taxon>
        <taxon>Actinomycetota</taxon>
        <taxon>Actinomycetes</taxon>
        <taxon>Kineosporiales</taxon>
        <taxon>Kineosporiaceae</taxon>
        <taxon>Kineococcus</taxon>
    </lineage>
</organism>
<name>A0ABP9HF36_9ACTN</name>
<sequence length="67" mass="7265">MVRTVFDAALLTAHRLTNSLGGRVSAEWTDAPESGEVVVRLVWSDSGLVEVYGFADAWTTNAVRVDV</sequence>
<comment type="caution">
    <text evidence="1">The sequence shown here is derived from an EMBL/GenBank/DDBJ whole genome shotgun (WGS) entry which is preliminary data.</text>
</comment>
<dbReference type="Proteomes" id="UP001501195">
    <property type="component" value="Unassembled WGS sequence"/>
</dbReference>
<accession>A0ABP9HF36</accession>
<reference evidence="2" key="1">
    <citation type="journal article" date="2019" name="Int. J. Syst. Evol. Microbiol.">
        <title>The Global Catalogue of Microorganisms (GCM) 10K type strain sequencing project: providing services to taxonomists for standard genome sequencing and annotation.</title>
        <authorList>
            <consortium name="The Broad Institute Genomics Platform"/>
            <consortium name="The Broad Institute Genome Sequencing Center for Infectious Disease"/>
            <person name="Wu L."/>
            <person name="Ma J."/>
        </authorList>
    </citation>
    <scope>NUCLEOTIDE SEQUENCE [LARGE SCALE GENOMIC DNA]</scope>
    <source>
        <strain evidence="2">JCM 18126</strain>
    </source>
</reference>
<evidence type="ECO:0000313" key="1">
    <source>
        <dbReference type="EMBL" id="GAA4969327.1"/>
    </source>
</evidence>
<gene>
    <name evidence="1" type="ORF">GCM10023225_09500</name>
</gene>
<keyword evidence="2" id="KW-1185">Reference proteome</keyword>